<keyword evidence="7" id="KW-1185">Reference proteome</keyword>
<keyword evidence="2 6" id="KW-0808">Transferase</keyword>
<dbReference type="CDD" id="cd07990">
    <property type="entry name" value="LPLAT_LCLAT1-like"/>
    <property type="match status" value="1"/>
</dbReference>
<evidence type="ECO:0000259" key="5">
    <source>
        <dbReference type="SMART" id="SM00563"/>
    </source>
</evidence>
<evidence type="ECO:0000256" key="3">
    <source>
        <dbReference type="ARBA" id="ARBA00023315"/>
    </source>
</evidence>
<accession>A0A0A1U2I8</accession>
<keyword evidence="3 6" id="KW-0012">Acyltransferase</keyword>
<dbReference type="InterPro" id="IPR002123">
    <property type="entry name" value="Plipid/glycerol_acylTrfase"/>
</dbReference>
<feature type="domain" description="Phospholipid/glycerol acyltransferase" evidence="5">
    <location>
        <begin position="91"/>
        <end position="205"/>
    </location>
</feature>
<evidence type="ECO:0000313" key="6">
    <source>
        <dbReference type="EMBL" id="ELP88277.1"/>
    </source>
</evidence>
<dbReference type="SUPFAM" id="SSF69593">
    <property type="entry name" value="Glycerol-3-phosphate (1)-acyltransferase"/>
    <property type="match status" value="1"/>
</dbReference>
<dbReference type="GO" id="GO:0012505">
    <property type="term" value="C:endomembrane system"/>
    <property type="evidence" value="ECO:0007669"/>
    <property type="project" value="TreeGrafter"/>
</dbReference>
<dbReference type="GeneID" id="14887038"/>
<organism evidence="6 7">
    <name type="scientific">Entamoeba invadens IP1</name>
    <dbReference type="NCBI Taxonomy" id="370355"/>
    <lineage>
        <taxon>Eukaryota</taxon>
        <taxon>Amoebozoa</taxon>
        <taxon>Evosea</taxon>
        <taxon>Archamoebae</taxon>
        <taxon>Mastigamoebida</taxon>
        <taxon>Entamoebidae</taxon>
        <taxon>Entamoeba</taxon>
    </lineage>
</organism>
<dbReference type="Pfam" id="PF01553">
    <property type="entry name" value="Acyltransferase"/>
    <property type="match status" value="1"/>
</dbReference>
<dbReference type="OMA" id="EQECSTW"/>
<gene>
    <name evidence="6" type="ORF">EIN_226600</name>
</gene>
<proteinExistence type="inferred from homology"/>
<name>A0A0A1U2I8_ENTIV</name>
<keyword evidence="4" id="KW-0812">Transmembrane</keyword>
<dbReference type="Proteomes" id="UP000014680">
    <property type="component" value="Unassembled WGS sequence"/>
</dbReference>
<comment type="similarity">
    <text evidence="1">Belongs to the 1-acyl-sn-glycerol-3-phosphate acyltransferase family.</text>
</comment>
<dbReference type="PANTHER" id="PTHR10983:SF24">
    <property type="entry name" value="1-ACYLGLYCEROL-3-PHOSPHATE O-ACYLTRANSFERASE 3, ISOFORM E-RELATED"/>
    <property type="match status" value="1"/>
</dbReference>
<dbReference type="Pfam" id="PF16076">
    <property type="entry name" value="Acyltransf_C"/>
    <property type="match status" value="1"/>
</dbReference>
<evidence type="ECO:0000256" key="4">
    <source>
        <dbReference type="SAM" id="Phobius"/>
    </source>
</evidence>
<dbReference type="VEuPathDB" id="AmoebaDB:EIN_226600"/>
<evidence type="ECO:0000313" key="7">
    <source>
        <dbReference type="Proteomes" id="UP000014680"/>
    </source>
</evidence>
<reference evidence="6 7" key="1">
    <citation type="submission" date="2012-10" db="EMBL/GenBank/DDBJ databases">
        <authorList>
            <person name="Zafar N."/>
            <person name="Inman J."/>
            <person name="Hall N."/>
            <person name="Lorenzi H."/>
            <person name="Caler E."/>
        </authorList>
    </citation>
    <scope>NUCLEOTIDE SEQUENCE [LARGE SCALE GENOMIC DNA]</scope>
    <source>
        <strain evidence="6 7">IP1</strain>
    </source>
</reference>
<evidence type="ECO:0000256" key="2">
    <source>
        <dbReference type="ARBA" id="ARBA00022679"/>
    </source>
</evidence>
<dbReference type="KEGG" id="eiv:EIN_226600"/>
<dbReference type="AlphaFoldDB" id="A0A0A1U2I8"/>
<dbReference type="EMBL" id="KB206756">
    <property type="protein sequence ID" value="ELP88277.1"/>
    <property type="molecule type" value="Genomic_DNA"/>
</dbReference>
<sequence>MDLKQVFGKIVFVLKLYYAYGFLMSVFLQITILLIMNLIVSPMYFINRSIYQWIFQRFTEVYMCYFSIHCYYINGNKLLYSGDDLIANENQIWVQNHTHWFDFAPICMLSPMVGRIGSMRFFIKDEIMKLPFIGFGLYWMDNIMLKRNFADDEKHINETFKRLRNKYYPFLLIIFPEGTRAKPERILESQKYAKEHGLHVYKNLLNPRPLGLFHALKQLKKVTPYLYDLTTGYGPGASLGVVFCPGDGVDIHVHGKRYLTKDLPDDFEEFKKWMEKIWIEKDELVDYFNENKKFPGNEKQLPFTFKWADFTGYMEPGCFDKP</sequence>
<dbReference type="PANTHER" id="PTHR10983">
    <property type="entry name" value="1-ACYLGLYCEROL-3-PHOSPHATE ACYLTRANSFERASE-RELATED"/>
    <property type="match status" value="1"/>
</dbReference>
<evidence type="ECO:0000256" key="1">
    <source>
        <dbReference type="ARBA" id="ARBA00008655"/>
    </source>
</evidence>
<feature type="transmembrane region" description="Helical" evidence="4">
    <location>
        <begin position="17"/>
        <end position="40"/>
    </location>
</feature>
<dbReference type="SMART" id="SM00563">
    <property type="entry name" value="PlsC"/>
    <property type="match status" value="1"/>
</dbReference>
<dbReference type="OrthoDB" id="189226at2759"/>
<dbReference type="RefSeq" id="XP_004255048.1">
    <property type="nucleotide sequence ID" value="XM_004255000.1"/>
</dbReference>
<keyword evidence="4" id="KW-0472">Membrane</keyword>
<dbReference type="InterPro" id="IPR032098">
    <property type="entry name" value="Acyltransf_C"/>
</dbReference>
<keyword evidence="4" id="KW-1133">Transmembrane helix</keyword>
<dbReference type="GO" id="GO:0003841">
    <property type="term" value="F:1-acylglycerol-3-phosphate O-acyltransferase activity"/>
    <property type="evidence" value="ECO:0007669"/>
    <property type="project" value="TreeGrafter"/>
</dbReference>
<protein>
    <submittedName>
        <fullName evidence="6">1-acylglycerol-3-phosphate acyltransferase, putative</fullName>
    </submittedName>
</protein>